<protein>
    <submittedName>
        <fullName evidence="3">Polar amino acid transport system substrate-binding protein</fullName>
    </submittedName>
</protein>
<feature type="domain" description="Solute-binding protein family 3/N-terminal" evidence="2">
    <location>
        <begin position="69"/>
        <end position="292"/>
    </location>
</feature>
<dbReference type="InterPro" id="IPR001638">
    <property type="entry name" value="Solute-binding_3/MltF_N"/>
</dbReference>
<evidence type="ECO:0000256" key="1">
    <source>
        <dbReference type="ARBA" id="ARBA00022729"/>
    </source>
</evidence>
<name>A0AAE3Y1C4_VARPD</name>
<dbReference type="EMBL" id="JAVDQZ010000006">
    <property type="protein sequence ID" value="MDR6428024.1"/>
    <property type="molecule type" value="Genomic_DNA"/>
</dbReference>
<organism evidence="3 4">
    <name type="scientific">Variovorax paradoxus</name>
    <dbReference type="NCBI Taxonomy" id="34073"/>
    <lineage>
        <taxon>Bacteria</taxon>
        <taxon>Pseudomonadati</taxon>
        <taxon>Pseudomonadota</taxon>
        <taxon>Betaproteobacteria</taxon>
        <taxon>Burkholderiales</taxon>
        <taxon>Comamonadaceae</taxon>
        <taxon>Variovorax</taxon>
    </lineage>
</organism>
<proteinExistence type="predicted"/>
<dbReference type="Gene3D" id="3.40.190.10">
    <property type="entry name" value="Periplasmic binding protein-like II"/>
    <property type="match status" value="2"/>
</dbReference>
<dbReference type="AlphaFoldDB" id="A0AAE3Y1C4"/>
<evidence type="ECO:0000313" key="3">
    <source>
        <dbReference type="EMBL" id="MDR6428024.1"/>
    </source>
</evidence>
<dbReference type="PROSITE" id="PS51318">
    <property type="entry name" value="TAT"/>
    <property type="match status" value="1"/>
</dbReference>
<dbReference type="Proteomes" id="UP001184828">
    <property type="component" value="Unassembled WGS sequence"/>
</dbReference>
<dbReference type="InterPro" id="IPR006311">
    <property type="entry name" value="TAT_signal"/>
</dbReference>
<evidence type="ECO:0000313" key="4">
    <source>
        <dbReference type="Proteomes" id="UP001184828"/>
    </source>
</evidence>
<dbReference type="RefSeq" id="WP_309928911.1">
    <property type="nucleotide sequence ID" value="NZ_JAVDQZ010000006.1"/>
</dbReference>
<keyword evidence="1" id="KW-0732">Signal</keyword>
<dbReference type="PANTHER" id="PTHR35936">
    <property type="entry name" value="MEMBRANE-BOUND LYTIC MUREIN TRANSGLYCOSYLASE F"/>
    <property type="match status" value="1"/>
</dbReference>
<accession>A0AAE3Y1C4</accession>
<sequence>MTFEHDSGIETSGANASRRAMFRGLGTTVGLGAVAALGLAGGPAQAQSSSPAAGSAGNSLIDKWLRTKKAVLGWEFGSPPMQFKDPATQKPAGYTVELVTQMLKDLDPGIEIEWAEMPFGQLVPALAAGKVDMIEPVTNLPIRALRGWLLEMPAHYASVLALMNGASKITKREQLNEPNVRIAVLQGGSQQAQASILFPKAKIVAFPGVPEAVGEVASGRADCTLQSGYTALNVLRTNRGLKPLAAPIYTDFNTFMVPEGDAKAFMWINNWLRFQASKGNLQVLWDKWIGEEARKYKVPTQYVGPQGIPVDAT</sequence>
<comment type="caution">
    <text evidence="3">The sequence shown here is derived from an EMBL/GenBank/DDBJ whole genome shotgun (WGS) entry which is preliminary data.</text>
</comment>
<dbReference type="SMART" id="SM00062">
    <property type="entry name" value="PBPb"/>
    <property type="match status" value="1"/>
</dbReference>
<evidence type="ECO:0000259" key="2">
    <source>
        <dbReference type="SMART" id="SM00062"/>
    </source>
</evidence>
<dbReference type="PANTHER" id="PTHR35936:SF17">
    <property type="entry name" value="ARGININE-BINDING EXTRACELLULAR PROTEIN ARTP"/>
    <property type="match status" value="1"/>
</dbReference>
<dbReference type="Pfam" id="PF00497">
    <property type="entry name" value="SBP_bac_3"/>
    <property type="match status" value="1"/>
</dbReference>
<gene>
    <name evidence="3" type="ORF">J2738_004179</name>
</gene>
<dbReference type="SUPFAM" id="SSF53850">
    <property type="entry name" value="Periplasmic binding protein-like II"/>
    <property type="match status" value="1"/>
</dbReference>
<reference evidence="3" key="1">
    <citation type="submission" date="2023-07" db="EMBL/GenBank/DDBJ databases">
        <title>Sorghum-associated microbial communities from plants grown in Nebraska, USA.</title>
        <authorList>
            <person name="Schachtman D."/>
        </authorList>
    </citation>
    <scope>NUCLEOTIDE SEQUENCE</scope>
    <source>
        <strain evidence="3">DS2114</strain>
    </source>
</reference>